<comment type="pathway">
    <text evidence="1">Purine metabolism; IMP biosynthesis via de novo pathway; 5-amino-1-(5-phospho-D-ribosyl)imidazole-4-carboxamide from 5-amino-1-(5-phospho-D-ribosyl)imidazole-4-carboxylate: step 1/2.</text>
</comment>
<comment type="catalytic activity">
    <reaction evidence="8">
        <text>5-amino-1-(5-phospho-D-ribosyl)imidazole-4-carboxylate + L-aspartate + ATP = (2S)-2-[5-amino-1-(5-phospho-beta-D-ribosyl)imidazole-4-carboxamido]succinate + ADP + phosphate + 2 H(+)</text>
        <dbReference type="Rhea" id="RHEA:22628"/>
        <dbReference type="ChEBI" id="CHEBI:15378"/>
        <dbReference type="ChEBI" id="CHEBI:29991"/>
        <dbReference type="ChEBI" id="CHEBI:30616"/>
        <dbReference type="ChEBI" id="CHEBI:43474"/>
        <dbReference type="ChEBI" id="CHEBI:58443"/>
        <dbReference type="ChEBI" id="CHEBI:77657"/>
        <dbReference type="ChEBI" id="CHEBI:456216"/>
        <dbReference type="EC" id="6.3.2.6"/>
    </reaction>
</comment>
<dbReference type="InterPro" id="IPR033934">
    <property type="entry name" value="SAICAR_synt_PurC"/>
</dbReference>
<dbReference type="InterPro" id="IPR028923">
    <property type="entry name" value="SAICAR_synt/ADE2_N"/>
</dbReference>
<accession>A0A0F9AHR2</accession>
<keyword evidence="4" id="KW-0436">Ligase</keyword>
<dbReference type="InterPro" id="IPR001636">
    <property type="entry name" value="SAICAR_synth"/>
</dbReference>
<dbReference type="InterPro" id="IPR018236">
    <property type="entry name" value="SAICAR_synthetase_CS"/>
</dbReference>
<dbReference type="PROSITE" id="PS01057">
    <property type="entry name" value="SAICAR_SYNTHETASE_1"/>
    <property type="match status" value="1"/>
</dbReference>
<gene>
    <name evidence="10" type="ORF">LCGC14_2911080</name>
</gene>
<keyword evidence="5" id="KW-0547">Nucleotide-binding</keyword>
<evidence type="ECO:0000256" key="1">
    <source>
        <dbReference type="ARBA" id="ARBA00004672"/>
    </source>
</evidence>
<evidence type="ECO:0000256" key="6">
    <source>
        <dbReference type="ARBA" id="ARBA00022755"/>
    </source>
</evidence>
<dbReference type="SUPFAM" id="SSF56104">
    <property type="entry name" value="SAICAR synthase-like"/>
    <property type="match status" value="1"/>
</dbReference>
<dbReference type="Gene3D" id="3.30.200.20">
    <property type="entry name" value="Phosphorylase Kinase, domain 1"/>
    <property type="match status" value="1"/>
</dbReference>
<dbReference type="InterPro" id="IPR050089">
    <property type="entry name" value="SAICAR_synthetase"/>
</dbReference>
<dbReference type="EMBL" id="LAZR01057603">
    <property type="protein sequence ID" value="KKK71721.1"/>
    <property type="molecule type" value="Genomic_DNA"/>
</dbReference>
<sequence length="239" mass="27424">MKEKIYEGKAKILYTGPESDQLIQYFKDDATAFNAQKKGSFKDKGFLNNIISEHLMLYLGQNHIATHFIKRLNDREQLIKKLDIIPVEFIVRNVAAGSLCKRLGIKEGTKLQDADGKPLIEFCLKDDSLNDPLIGETHIEFFGYMTRSEIKGVKLLLETINKRLIEKFNSIGIILVDYKLEFGNDESRFLPLLADEICPDTCRLWDKETGEILDKDRFRKDLGGETAAYQEIARRFGLI</sequence>
<dbReference type="PANTHER" id="PTHR43599:SF3">
    <property type="entry name" value="SI:DKEY-6E2.2"/>
    <property type="match status" value="1"/>
</dbReference>
<comment type="caution">
    <text evidence="10">The sequence shown here is derived from an EMBL/GenBank/DDBJ whole genome shotgun (WGS) entry which is preliminary data.</text>
</comment>
<evidence type="ECO:0000256" key="5">
    <source>
        <dbReference type="ARBA" id="ARBA00022741"/>
    </source>
</evidence>
<evidence type="ECO:0000259" key="9">
    <source>
        <dbReference type="Pfam" id="PF01259"/>
    </source>
</evidence>
<comment type="similarity">
    <text evidence="2">Belongs to the SAICAR synthetase family.</text>
</comment>
<keyword evidence="7" id="KW-0067">ATP-binding</keyword>
<protein>
    <recommendedName>
        <fullName evidence="3">phosphoribosylaminoimidazolesuccinocarboxamide synthase</fullName>
        <ecNumber evidence="3">6.3.2.6</ecNumber>
    </recommendedName>
</protein>
<dbReference type="PANTHER" id="PTHR43599">
    <property type="entry name" value="MULTIFUNCTIONAL PROTEIN ADE2"/>
    <property type="match status" value="1"/>
</dbReference>
<feature type="domain" description="SAICAR synthetase/ADE2 N-terminal" evidence="9">
    <location>
        <begin position="4"/>
        <end position="235"/>
    </location>
</feature>
<dbReference type="PROSITE" id="PS01058">
    <property type="entry name" value="SAICAR_SYNTHETASE_2"/>
    <property type="match status" value="1"/>
</dbReference>
<dbReference type="GO" id="GO:0009236">
    <property type="term" value="P:cobalamin biosynthetic process"/>
    <property type="evidence" value="ECO:0007669"/>
    <property type="project" value="InterPro"/>
</dbReference>
<dbReference type="AlphaFoldDB" id="A0A0F9AHR2"/>
<dbReference type="EC" id="6.3.2.6" evidence="3"/>
<dbReference type="GO" id="GO:0006189">
    <property type="term" value="P:'de novo' IMP biosynthetic process"/>
    <property type="evidence" value="ECO:0007669"/>
    <property type="project" value="UniProtKB-UniPathway"/>
</dbReference>
<dbReference type="UniPathway" id="UPA00074">
    <property type="reaction ID" value="UER00131"/>
</dbReference>
<reference evidence="10" key="1">
    <citation type="journal article" date="2015" name="Nature">
        <title>Complex archaea that bridge the gap between prokaryotes and eukaryotes.</title>
        <authorList>
            <person name="Spang A."/>
            <person name="Saw J.H."/>
            <person name="Jorgensen S.L."/>
            <person name="Zaremba-Niedzwiedzka K."/>
            <person name="Martijn J."/>
            <person name="Lind A.E."/>
            <person name="van Eijk R."/>
            <person name="Schleper C."/>
            <person name="Guy L."/>
            <person name="Ettema T.J."/>
        </authorList>
    </citation>
    <scope>NUCLEOTIDE SEQUENCE</scope>
</reference>
<dbReference type="Pfam" id="PF01259">
    <property type="entry name" value="SAICAR_synt"/>
    <property type="match status" value="1"/>
</dbReference>
<dbReference type="CDD" id="cd01415">
    <property type="entry name" value="SAICAR_synt_PurC"/>
    <property type="match status" value="1"/>
</dbReference>
<dbReference type="GO" id="GO:0005524">
    <property type="term" value="F:ATP binding"/>
    <property type="evidence" value="ECO:0007669"/>
    <property type="project" value="UniProtKB-KW"/>
</dbReference>
<dbReference type="Gene3D" id="3.30.470.20">
    <property type="entry name" value="ATP-grasp fold, B domain"/>
    <property type="match status" value="1"/>
</dbReference>
<evidence type="ECO:0000313" key="10">
    <source>
        <dbReference type="EMBL" id="KKK71721.1"/>
    </source>
</evidence>
<evidence type="ECO:0000256" key="3">
    <source>
        <dbReference type="ARBA" id="ARBA00012217"/>
    </source>
</evidence>
<dbReference type="HAMAP" id="MF_00137">
    <property type="entry name" value="SAICAR_synth"/>
    <property type="match status" value="1"/>
</dbReference>
<name>A0A0F9AHR2_9ZZZZ</name>
<keyword evidence="6" id="KW-0658">Purine biosynthesis</keyword>
<evidence type="ECO:0000256" key="8">
    <source>
        <dbReference type="ARBA" id="ARBA00048475"/>
    </source>
</evidence>
<proteinExistence type="inferred from homology"/>
<organism evidence="10">
    <name type="scientific">marine sediment metagenome</name>
    <dbReference type="NCBI Taxonomy" id="412755"/>
    <lineage>
        <taxon>unclassified sequences</taxon>
        <taxon>metagenomes</taxon>
        <taxon>ecological metagenomes</taxon>
    </lineage>
</organism>
<evidence type="ECO:0000256" key="2">
    <source>
        <dbReference type="ARBA" id="ARBA00010190"/>
    </source>
</evidence>
<evidence type="ECO:0000256" key="4">
    <source>
        <dbReference type="ARBA" id="ARBA00022598"/>
    </source>
</evidence>
<evidence type="ECO:0000256" key="7">
    <source>
        <dbReference type="ARBA" id="ARBA00022840"/>
    </source>
</evidence>
<dbReference type="GO" id="GO:0004639">
    <property type="term" value="F:phosphoribosylaminoimidazolesuccinocarboxamide synthase activity"/>
    <property type="evidence" value="ECO:0007669"/>
    <property type="project" value="UniProtKB-EC"/>
</dbReference>
<dbReference type="NCBIfam" id="TIGR00081">
    <property type="entry name" value="purC"/>
    <property type="match status" value="1"/>
</dbReference>